<keyword evidence="2 4" id="KW-0479">Metal-binding</keyword>
<dbReference type="Pfam" id="PF00034">
    <property type="entry name" value="Cytochrom_C"/>
    <property type="match status" value="1"/>
</dbReference>
<keyword evidence="8" id="KW-1185">Reference proteome</keyword>
<feature type="domain" description="Cytochrome c" evidence="6">
    <location>
        <begin position="34"/>
        <end position="127"/>
    </location>
</feature>
<evidence type="ECO:0000256" key="1">
    <source>
        <dbReference type="ARBA" id="ARBA00022617"/>
    </source>
</evidence>
<sequence>MTTTISSRRLAKWAVSLCVTGAALSAGAASAQNVQYAPGKAFFDAKCAVCHQAGGKGQDGLAPPLTDLPGRYAANAEGRTQLGLTVLNGMFGTIAIKDKSYNFKMPSFRVESDEDLANVLNYLVFDVNAKHAGAKPFTAAEVKALRATQMDGAQVRAHRDVALKSIGL</sequence>
<dbReference type="InterPro" id="IPR051459">
    <property type="entry name" value="Cytochrome_c-type_DH"/>
</dbReference>
<dbReference type="AlphaFoldDB" id="A0A149PQW2"/>
<keyword evidence="1 4" id="KW-0349">Heme</keyword>
<evidence type="ECO:0000256" key="4">
    <source>
        <dbReference type="PROSITE-ProRule" id="PRU00433"/>
    </source>
</evidence>
<dbReference type="Proteomes" id="UP000075613">
    <property type="component" value="Unassembled WGS sequence"/>
</dbReference>
<dbReference type="InterPro" id="IPR009056">
    <property type="entry name" value="Cyt_c-like_dom"/>
</dbReference>
<dbReference type="GO" id="GO:0009055">
    <property type="term" value="F:electron transfer activity"/>
    <property type="evidence" value="ECO:0007669"/>
    <property type="project" value="InterPro"/>
</dbReference>
<evidence type="ECO:0000313" key="7">
    <source>
        <dbReference type="EMBL" id="KXU87465.1"/>
    </source>
</evidence>
<reference evidence="7 8" key="1">
    <citation type="journal article" date="2015" name="Int. J. Syst. Evol. Microbiol.">
        <title>Burkholderia monticola sp. nov., isolated from mountain soil.</title>
        <authorList>
            <person name="Baek I."/>
            <person name="Seo B."/>
            <person name="Lee I."/>
            <person name="Yi H."/>
            <person name="Chun J."/>
        </authorList>
    </citation>
    <scope>NUCLEOTIDE SEQUENCE [LARGE SCALE GENOMIC DNA]</scope>
    <source>
        <strain evidence="7 8">JC2948</strain>
    </source>
</reference>
<keyword evidence="5" id="KW-0732">Signal</keyword>
<name>A0A149PQW2_9BURK</name>
<dbReference type="EMBL" id="LRBG01000012">
    <property type="protein sequence ID" value="KXU87465.1"/>
    <property type="molecule type" value="Genomic_DNA"/>
</dbReference>
<gene>
    <name evidence="7" type="ORF">CI15_15065</name>
</gene>
<evidence type="ECO:0000259" key="6">
    <source>
        <dbReference type="PROSITE" id="PS51007"/>
    </source>
</evidence>
<evidence type="ECO:0000256" key="3">
    <source>
        <dbReference type="ARBA" id="ARBA00023004"/>
    </source>
</evidence>
<protein>
    <submittedName>
        <fullName evidence="7">Cytochrome C</fullName>
    </submittedName>
</protein>
<dbReference type="PANTHER" id="PTHR35008:SF8">
    <property type="entry name" value="ALCOHOL DEHYDROGENASE CYTOCHROME C SUBUNIT"/>
    <property type="match status" value="1"/>
</dbReference>
<keyword evidence="3 4" id="KW-0408">Iron</keyword>
<dbReference type="GO" id="GO:0020037">
    <property type="term" value="F:heme binding"/>
    <property type="evidence" value="ECO:0007669"/>
    <property type="project" value="InterPro"/>
</dbReference>
<feature type="chain" id="PRO_5007551538" evidence="5">
    <location>
        <begin position="32"/>
        <end position="168"/>
    </location>
</feature>
<dbReference type="InterPro" id="IPR036909">
    <property type="entry name" value="Cyt_c-like_dom_sf"/>
</dbReference>
<dbReference type="Gene3D" id="1.10.760.10">
    <property type="entry name" value="Cytochrome c-like domain"/>
    <property type="match status" value="1"/>
</dbReference>
<feature type="signal peptide" evidence="5">
    <location>
        <begin position="1"/>
        <end position="31"/>
    </location>
</feature>
<dbReference type="PANTHER" id="PTHR35008">
    <property type="entry name" value="BLL4482 PROTEIN-RELATED"/>
    <property type="match status" value="1"/>
</dbReference>
<evidence type="ECO:0000256" key="2">
    <source>
        <dbReference type="ARBA" id="ARBA00022723"/>
    </source>
</evidence>
<proteinExistence type="predicted"/>
<dbReference type="SUPFAM" id="SSF46626">
    <property type="entry name" value="Cytochrome c"/>
    <property type="match status" value="1"/>
</dbReference>
<accession>A0A149PQW2</accession>
<organism evidence="7 8">
    <name type="scientific">Paraburkholderia monticola</name>
    <dbReference type="NCBI Taxonomy" id="1399968"/>
    <lineage>
        <taxon>Bacteria</taxon>
        <taxon>Pseudomonadati</taxon>
        <taxon>Pseudomonadota</taxon>
        <taxon>Betaproteobacteria</taxon>
        <taxon>Burkholderiales</taxon>
        <taxon>Burkholderiaceae</taxon>
        <taxon>Paraburkholderia</taxon>
    </lineage>
</organism>
<evidence type="ECO:0000256" key="5">
    <source>
        <dbReference type="SAM" id="SignalP"/>
    </source>
</evidence>
<dbReference type="STRING" id="1399968.CI15_15065"/>
<comment type="caution">
    <text evidence="7">The sequence shown here is derived from an EMBL/GenBank/DDBJ whole genome shotgun (WGS) entry which is preliminary data.</text>
</comment>
<evidence type="ECO:0000313" key="8">
    <source>
        <dbReference type="Proteomes" id="UP000075613"/>
    </source>
</evidence>
<dbReference type="RefSeq" id="WP_062129100.1">
    <property type="nucleotide sequence ID" value="NZ_LRBG01000012.1"/>
</dbReference>
<dbReference type="PROSITE" id="PS51007">
    <property type="entry name" value="CYTC"/>
    <property type="match status" value="1"/>
</dbReference>
<dbReference type="GO" id="GO:0046872">
    <property type="term" value="F:metal ion binding"/>
    <property type="evidence" value="ECO:0007669"/>
    <property type="project" value="UniProtKB-KW"/>
</dbReference>